<dbReference type="EMBL" id="LIUT01000008">
    <property type="protein sequence ID" value="KOR76029.1"/>
    <property type="molecule type" value="Genomic_DNA"/>
</dbReference>
<keyword evidence="2" id="KW-0560">Oxidoreductase</keyword>
<dbReference type="SUPFAM" id="SSF51735">
    <property type="entry name" value="NAD(P)-binding Rossmann-fold domains"/>
    <property type="match status" value="1"/>
</dbReference>
<dbReference type="InterPro" id="IPR020904">
    <property type="entry name" value="Sc_DH/Rdtase_CS"/>
</dbReference>
<dbReference type="PANTHER" id="PTHR24320:SF148">
    <property type="entry name" value="NAD(P)-BINDING ROSSMANN-FOLD SUPERFAMILY PROTEIN"/>
    <property type="match status" value="1"/>
</dbReference>
<comment type="caution">
    <text evidence="4">The sequence shown here is derived from an EMBL/GenBank/DDBJ whole genome shotgun (WGS) entry which is preliminary data.</text>
</comment>
<reference evidence="5" key="1">
    <citation type="submission" date="2015-08" db="EMBL/GenBank/DDBJ databases">
        <title>Genome sequencing project for genomic taxonomy and phylogenomics of Bacillus-like bacteria.</title>
        <authorList>
            <person name="Liu B."/>
            <person name="Wang J."/>
            <person name="Zhu Y."/>
            <person name="Liu G."/>
            <person name="Chen Q."/>
            <person name="Chen Z."/>
            <person name="Lan J."/>
            <person name="Che J."/>
            <person name="Ge C."/>
            <person name="Shi H."/>
            <person name="Pan Z."/>
            <person name="Liu X."/>
        </authorList>
    </citation>
    <scope>NUCLEOTIDE SEQUENCE [LARGE SCALE GENOMIC DNA]</scope>
    <source>
        <strain evidence="5">FJAT-22460</strain>
    </source>
</reference>
<organism evidence="4 5">
    <name type="scientific">Paenibacillus solani</name>
    <dbReference type="NCBI Taxonomy" id="1705565"/>
    <lineage>
        <taxon>Bacteria</taxon>
        <taxon>Bacillati</taxon>
        <taxon>Bacillota</taxon>
        <taxon>Bacilli</taxon>
        <taxon>Bacillales</taxon>
        <taxon>Paenibacillaceae</taxon>
        <taxon>Paenibacillus</taxon>
    </lineage>
</organism>
<evidence type="ECO:0000256" key="3">
    <source>
        <dbReference type="RuleBase" id="RU000363"/>
    </source>
</evidence>
<dbReference type="InterPro" id="IPR036291">
    <property type="entry name" value="NAD(P)-bd_dom_sf"/>
</dbReference>
<dbReference type="PATRIC" id="fig|1705565.3.peg.1314"/>
<dbReference type="Gene3D" id="3.40.50.720">
    <property type="entry name" value="NAD(P)-binding Rossmann-like Domain"/>
    <property type="match status" value="1"/>
</dbReference>
<dbReference type="PROSITE" id="PS00061">
    <property type="entry name" value="ADH_SHORT"/>
    <property type="match status" value="1"/>
</dbReference>
<name>A0A0M1N237_9BACL</name>
<keyword evidence="5" id="KW-1185">Reference proteome</keyword>
<dbReference type="AlphaFoldDB" id="A0A0M1N237"/>
<comment type="similarity">
    <text evidence="1 3">Belongs to the short-chain dehydrogenases/reductases (SDR) family.</text>
</comment>
<dbReference type="OrthoDB" id="9809821at2"/>
<evidence type="ECO:0000313" key="4">
    <source>
        <dbReference type="EMBL" id="KOR76029.1"/>
    </source>
</evidence>
<protein>
    <submittedName>
        <fullName evidence="4">Short-chain dehydrogenase</fullName>
    </submittedName>
</protein>
<dbReference type="PRINTS" id="PR00081">
    <property type="entry name" value="GDHRDH"/>
</dbReference>
<dbReference type="GO" id="GO:0016491">
    <property type="term" value="F:oxidoreductase activity"/>
    <property type="evidence" value="ECO:0007669"/>
    <property type="project" value="UniProtKB-KW"/>
</dbReference>
<dbReference type="Proteomes" id="UP000036932">
    <property type="component" value="Unassembled WGS sequence"/>
</dbReference>
<evidence type="ECO:0000256" key="1">
    <source>
        <dbReference type="ARBA" id="ARBA00006484"/>
    </source>
</evidence>
<evidence type="ECO:0000256" key="2">
    <source>
        <dbReference type="ARBA" id="ARBA00023002"/>
    </source>
</evidence>
<sequence length="282" mass="31263">MTYKRNNRVALITGASSGIGLELTKRLLSEGWDILALIRSAFPSNDPLVQDCLRSQQLRIYTADLSDFTDLQASLNRIKKYEKHIDVLFNNAGVSFGELSYSKQGREMHFEVNSVVPYIIFMEMKELLANGSLKTVINTSSNALLYLKQFDYNALASPTVFRKLVGPYAASKLALSLWTQEIATAIQKEGIMIRSVCPGANKTTITNNAGMPRFMIPIRNLFFSHPSEGASRLCEAALGSSPQSTGVFLNKGKVTPLKFSSQSTEVLNTIERIYKQEFAAIS</sequence>
<evidence type="ECO:0000313" key="5">
    <source>
        <dbReference type="Proteomes" id="UP000036932"/>
    </source>
</evidence>
<dbReference type="PRINTS" id="PR00080">
    <property type="entry name" value="SDRFAMILY"/>
</dbReference>
<accession>A0A0M1N237</accession>
<dbReference type="Pfam" id="PF00106">
    <property type="entry name" value="adh_short"/>
    <property type="match status" value="1"/>
</dbReference>
<dbReference type="InterPro" id="IPR002347">
    <property type="entry name" value="SDR_fam"/>
</dbReference>
<dbReference type="RefSeq" id="WP_054405193.1">
    <property type="nucleotide sequence ID" value="NZ_LIUT01000008.1"/>
</dbReference>
<proteinExistence type="inferred from homology"/>
<dbReference type="PANTHER" id="PTHR24320">
    <property type="entry name" value="RETINOL DEHYDROGENASE"/>
    <property type="match status" value="1"/>
</dbReference>
<gene>
    <name evidence="4" type="ORF">AM231_25625</name>
</gene>